<evidence type="ECO:0000256" key="2">
    <source>
        <dbReference type="ARBA" id="ARBA00009347"/>
    </source>
</evidence>
<dbReference type="Gene3D" id="1.20.140.10">
    <property type="entry name" value="Butyryl-CoA Dehydrogenase, subunit A, domain 3"/>
    <property type="match status" value="2"/>
</dbReference>
<dbReference type="OrthoDB" id="2431337at2"/>
<keyword evidence="11" id="KW-1185">Reference proteome</keyword>
<keyword evidence="3" id="KW-0285">Flavoprotein</keyword>
<dbReference type="FunFam" id="2.40.110.10:FF:000011">
    <property type="entry name" value="Acyl-CoA dehydrogenase FadE34"/>
    <property type="match status" value="1"/>
</dbReference>
<comment type="similarity">
    <text evidence="2">Belongs to the acyl-CoA dehydrogenase family.</text>
</comment>
<dbReference type="Pfam" id="PF02771">
    <property type="entry name" value="Acyl-CoA_dh_N"/>
    <property type="match status" value="2"/>
</dbReference>
<dbReference type="Gene3D" id="1.10.540.10">
    <property type="entry name" value="Acyl-CoA dehydrogenase/oxidase, N-terminal domain"/>
    <property type="match status" value="2"/>
</dbReference>
<dbReference type="GO" id="GO:0050660">
    <property type="term" value="F:flavin adenine dinucleotide binding"/>
    <property type="evidence" value="ECO:0007669"/>
    <property type="project" value="InterPro"/>
</dbReference>
<comment type="caution">
    <text evidence="10">The sequence shown here is derived from an EMBL/GenBank/DDBJ whole genome shotgun (WGS) entry which is preliminary data.</text>
</comment>
<dbReference type="GO" id="GO:0005886">
    <property type="term" value="C:plasma membrane"/>
    <property type="evidence" value="ECO:0007669"/>
    <property type="project" value="TreeGrafter"/>
</dbReference>
<dbReference type="Gene3D" id="2.40.110.10">
    <property type="entry name" value="Butyryl-CoA Dehydrogenase, subunit A, domain 2"/>
    <property type="match status" value="2"/>
</dbReference>
<evidence type="ECO:0000256" key="5">
    <source>
        <dbReference type="ARBA" id="ARBA00023002"/>
    </source>
</evidence>
<evidence type="ECO:0000256" key="1">
    <source>
        <dbReference type="ARBA" id="ARBA00001974"/>
    </source>
</evidence>
<keyword evidence="4" id="KW-0274">FAD</keyword>
<dbReference type="Proteomes" id="UP000286208">
    <property type="component" value="Unassembled WGS sequence"/>
</dbReference>
<dbReference type="InterPro" id="IPR009075">
    <property type="entry name" value="AcylCo_DH/oxidase_C"/>
</dbReference>
<evidence type="ECO:0000256" key="3">
    <source>
        <dbReference type="ARBA" id="ARBA00022630"/>
    </source>
</evidence>
<keyword evidence="6" id="KW-0175">Coiled coil</keyword>
<dbReference type="Pfam" id="PF00441">
    <property type="entry name" value="Acyl-CoA_dh_1"/>
    <property type="match status" value="2"/>
</dbReference>
<name>A0A3S3E876_9NOCA</name>
<gene>
    <name evidence="10" type="ORF">EGT67_18780</name>
</gene>
<feature type="domain" description="Acyl-CoA dehydrogenase/oxidase N-terminal" evidence="9">
    <location>
        <begin position="396"/>
        <end position="477"/>
    </location>
</feature>
<dbReference type="InterPro" id="IPR013786">
    <property type="entry name" value="AcylCoA_DH/ox_N"/>
</dbReference>
<organism evidence="10 11">
    <name type="scientific">Prescottella agglutinans</name>
    <dbReference type="NCBI Taxonomy" id="1644129"/>
    <lineage>
        <taxon>Bacteria</taxon>
        <taxon>Bacillati</taxon>
        <taxon>Actinomycetota</taxon>
        <taxon>Actinomycetes</taxon>
        <taxon>Mycobacteriales</taxon>
        <taxon>Nocardiaceae</taxon>
        <taxon>Prescottella</taxon>
    </lineage>
</organism>
<evidence type="ECO:0000259" key="8">
    <source>
        <dbReference type="Pfam" id="PF02770"/>
    </source>
</evidence>
<evidence type="ECO:0000313" key="11">
    <source>
        <dbReference type="Proteomes" id="UP000286208"/>
    </source>
</evidence>
<evidence type="ECO:0000259" key="9">
    <source>
        <dbReference type="Pfam" id="PF02771"/>
    </source>
</evidence>
<dbReference type="SUPFAM" id="SSF47203">
    <property type="entry name" value="Acyl-CoA dehydrogenase C-terminal domain-like"/>
    <property type="match status" value="2"/>
</dbReference>
<dbReference type="PANTHER" id="PTHR43292">
    <property type="entry name" value="ACYL-COA DEHYDROGENASE"/>
    <property type="match status" value="1"/>
</dbReference>
<keyword evidence="5" id="KW-0560">Oxidoreductase</keyword>
<evidence type="ECO:0000259" key="7">
    <source>
        <dbReference type="Pfam" id="PF00441"/>
    </source>
</evidence>
<dbReference type="InterPro" id="IPR036250">
    <property type="entry name" value="AcylCo_DH-like_C"/>
</dbReference>
<sequence>MTIATTDEQKAVQESIQAWARSATPVAILREGPADFWRQSWPSMADLGLFAVGVPESVGGVGGQIVDLAAMLEQAATELVGGPILPTALAGLVLGRSAGAAAKQWAGRIAEGDLPVSVVLDAAALSAASDADGGLVLSGDAGNALGGEPGVAVLVPVRTGDSAGGTAWCLVDGGAPGLTVEPLDILDKSRATARVRCDGVVVSPDRIVTGVAPELVRDLAATLIAAEAAGVAGWTLRTAVEYAKIREQFGKPIGSFQAIKHLCAEMLCRVEQARAVAWDAAVAAEDALPDPDAGHSGASELPIAAAVAGAVALDAAVQNAKDCIQVLGGIGFTWEHDAHFYLRRAVSNKQFLGGSNVWRARVTELTRAGSRRHLTIDLSELESERTAIRDEVAALAAVPEAERRVAVAESGYAAPHWPRPYGRGASAAEQILVAEEMAAAGVDRPDLVIGWWAVPTVLEHGSPEQIERFALPTLRGEITWCQLFSEPGAGSDLASLRTTAEKVDGGWKLNGQKVWTSLAREADWGICLARTDKDAPKHKGITYFLLDMRTAGIRISPLREITGDALFNEVFLDDVFIPDECVVGPVNGGWKLARTTLANERVAMSGGSSLGKAVEELLELAGEPDAVTADHLGALISEALVGSLLELRTTLRQLDGQDPGPASSVRKLVGVRNRQGVAEFAVELAGEAGWVEGPLTREFLNTRCLSIAGGTTQILLTVAAEQLLGLPRG</sequence>
<dbReference type="InterPro" id="IPR052161">
    <property type="entry name" value="Mycobact_Acyl-CoA_DH"/>
</dbReference>
<feature type="domain" description="Acyl-CoA oxidase/dehydrogenase middle" evidence="8">
    <location>
        <begin position="481"/>
        <end position="574"/>
    </location>
</feature>
<dbReference type="EMBL" id="RKLP01000010">
    <property type="protein sequence ID" value="RVW07975.1"/>
    <property type="molecule type" value="Genomic_DNA"/>
</dbReference>
<dbReference type="InterPro" id="IPR006091">
    <property type="entry name" value="Acyl-CoA_Oxase/DH_mid-dom"/>
</dbReference>
<evidence type="ECO:0000256" key="4">
    <source>
        <dbReference type="ARBA" id="ARBA00022827"/>
    </source>
</evidence>
<evidence type="ECO:0000313" key="10">
    <source>
        <dbReference type="EMBL" id="RVW07975.1"/>
    </source>
</evidence>
<dbReference type="InterPro" id="IPR037069">
    <property type="entry name" value="AcylCoA_DH/ox_N_sf"/>
</dbReference>
<protein>
    <submittedName>
        <fullName evidence="10">Acyl-CoA dehydrogenase</fullName>
    </submittedName>
</protein>
<proteinExistence type="inferred from homology"/>
<accession>A0A3S3E876</accession>
<dbReference type="InterPro" id="IPR046373">
    <property type="entry name" value="Acyl-CoA_Oxase/DH_mid-dom_sf"/>
</dbReference>
<dbReference type="Pfam" id="PF02770">
    <property type="entry name" value="Acyl-CoA_dh_M"/>
    <property type="match status" value="1"/>
</dbReference>
<feature type="coiled-coil region" evidence="6">
    <location>
        <begin position="371"/>
        <end position="398"/>
    </location>
</feature>
<comment type="cofactor">
    <cofactor evidence="1">
        <name>FAD</name>
        <dbReference type="ChEBI" id="CHEBI:57692"/>
    </cofactor>
</comment>
<dbReference type="AlphaFoldDB" id="A0A3S3E876"/>
<feature type="domain" description="Acyl-CoA dehydrogenase/oxidase C-terminal" evidence="7">
    <location>
        <begin position="587"/>
        <end position="724"/>
    </location>
</feature>
<dbReference type="PANTHER" id="PTHR43292:SF4">
    <property type="entry name" value="ACYL-COA DEHYDROGENASE FADE34"/>
    <property type="match status" value="1"/>
</dbReference>
<feature type="domain" description="Acyl-CoA dehydrogenase/oxidase C-terminal" evidence="7">
    <location>
        <begin position="222"/>
        <end position="362"/>
    </location>
</feature>
<feature type="domain" description="Acyl-CoA dehydrogenase/oxidase N-terminal" evidence="9">
    <location>
        <begin position="6"/>
        <end position="96"/>
    </location>
</feature>
<dbReference type="RefSeq" id="WP_127917608.1">
    <property type="nucleotide sequence ID" value="NZ_RKLP01000010.1"/>
</dbReference>
<dbReference type="SUPFAM" id="SSF56645">
    <property type="entry name" value="Acyl-CoA dehydrogenase NM domain-like"/>
    <property type="match status" value="2"/>
</dbReference>
<dbReference type="InterPro" id="IPR009100">
    <property type="entry name" value="AcylCoA_DH/oxidase_NM_dom_sf"/>
</dbReference>
<evidence type="ECO:0000256" key="6">
    <source>
        <dbReference type="SAM" id="Coils"/>
    </source>
</evidence>
<reference evidence="10 11" key="1">
    <citation type="submission" date="2018-11" db="EMBL/GenBank/DDBJ databases">
        <title>Rhodococcus spongicola sp. nov. and Rhodococcus xishaensis sp. nov. from marine sponges.</title>
        <authorList>
            <person name="Li L."/>
            <person name="Lin H.W."/>
        </authorList>
    </citation>
    <scope>NUCLEOTIDE SEQUENCE [LARGE SCALE GENOMIC DNA]</scope>
    <source>
        <strain evidence="10 11">CCTCC AB2014297</strain>
    </source>
</reference>
<dbReference type="GO" id="GO:0016627">
    <property type="term" value="F:oxidoreductase activity, acting on the CH-CH group of donors"/>
    <property type="evidence" value="ECO:0007669"/>
    <property type="project" value="InterPro"/>
</dbReference>